<accession>A0A6L2NYC6</accession>
<proteinExistence type="predicted"/>
<evidence type="ECO:0000256" key="1">
    <source>
        <dbReference type="SAM" id="MobiDB-lite"/>
    </source>
</evidence>
<organism evidence="2">
    <name type="scientific">Tanacetum cinerariifolium</name>
    <name type="common">Dalmatian daisy</name>
    <name type="synonym">Chrysanthemum cinerariifolium</name>
    <dbReference type="NCBI Taxonomy" id="118510"/>
    <lineage>
        <taxon>Eukaryota</taxon>
        <taxon>Viridiplantae</taxon>
        <taxon>Streptophyta</taxon>
        <taxon>Embryophyta</taxon>
        <taxon>Tracheophyta</taxon>
        <taxon>Spermatophyta</taxon>
        <taxon>Magnoliopsida</taxon>
        <taxon>eudicotyledons</taxon>
        <taxon>Gunneridae</taxon>
        <taxon>Pentapetalae</taxon>
        <taxon>asterids</taxon>
        <taxon>campanulids</taxon>
        <taxon>Asterales</taxon>
        <taxon>Asteraceae</taxon>
        <taxon>Asteroideae</taxon>
        <taxon>Anthemideae</taxon>
        <taxon>Anthemidinae</taxon>
        <taxon>Tanacetum</taxon>
    </lineage>
</organism>
<name>A0A6L2NYC6_TANCI</name>
<protein>
    <submittedName>
        <fullName evidence="2">Zf-BED domain-containing protein</fullName>
    </submittedName>
</protein>
<gene>
    <name evidence="2" type="ORF">Tci_063171</name>
</gene>
<dbReference type="AlphaFoldDB" id="A0A6L2NYC6"/>
<comment type="caution">
    <text evidence="2">The sequence shown here is derived from an EMBL/GenBank/DDBJ whole genome shotgun (WGS) entry which is preliminary data.</text>
</comment>
<sequence>MVLDLETTKTTQAIEIKSLKRRVKKLEKKRRSRTYKLKWLYKVGLTARVDSSDEESLGEDASKQGRIIDEIDADEGITLVNETTKNQERFNDQEDAEMLFDVADDLRGAEVFLKEVSNVDEVNDASIATTTTATIDDITLAKALMEIKSAKPKADKRKEENSLQLKSIREEEQTTNKSSTKEYHVTELVVESSKEAEAEVTEELKQCLEIIPEDEDDVTIDATPMSSNKMLKIFDREDLKVLWRIVKARFEKIKPVDYMDNLLLHNLKTMFEHRVEDNVDGDVIDLDDSPLELRKEVFRKKFRNHLLEVVRIKEIIIEEYLVEDKKIAKQSMDSSLEKLWYLVDEDDEEETYVFDMNEFLAIQIHNDLSSKSKGTHKSLNSTLDEKYDAIMYDFSLELKFLLASKSHIFVPVYSLDTFEEEYKVESEVFDLLKINVDLFTYDTPLRMIFDEFRRLSSMEDDLFAYELGVLKDSYFLCVEQPYDDLENKDLDIYEPRQCYDEYERMFDEAIILIDNRLKRGNDKEVLTNDELSIIEEENLCEGNMVYFQDYKWYEGLEDGNLKEEALKEKAILKGSLGHKKRKGKNFCSWLKESFRNDHELDYELMLKLEEYWDLDDYLIPNDAPYYIDDEEERFKERRSKLLRIPNKKPPTFKSEKSRS</sequence>
<evidence type="ECO:0000313" key="2">
    <source>
        <dbReference type="EMBL" id="GEU91193.1"/>
    </source>
</evidence>
<reference evidence="2" key="1">
    <citation type="journal article" date="2019" name="Sci. Rep.">
        <title>Draft genome of Tanacetum cinerariifolium, the natural source of mosquito coil.</title>
        <authorList>
            <person name="Yamashiro T."/>
            <person name="Shiraishi A."/>
            <person name="Satake H."/>
            <person name="Nakayama K."/>
        </authorList>
    </citation>
    <scope>NUCLEOTIDE SEQUENCE</scope>
</reference>
<feature type="region of interest" description="Disordered" evidence="1">
    <location>
        <begin position="150"/>
        <end position="180"/>
    </location>
</feature>
<dbReference type="EMBL" id="BKCJ010010351">
    <property type="protein sequence ID" value="GEU91193.1"/>
    <property type="molecule type" value="Genomic_DNA"/>
</dbReference>